<dbReference type="EMBL" id="AKGD01000001">
    <property type="protein sequence ID" value="EIT72102.1"/>
    <property type="molecule type" value="Genomic_DNA"/>
</dbReference>
<keyword evidence="2 6" id="KW-0067">ATP-binding</keyword>
<dbReference type="SMART" id="SM00862">
    <property type="entry name" value="Trans_reg_C"/>
    <property type="match status" value="1"/>
</dbReference>
<dbReference type="Proteomes" id="UP000003704">
    <property type="component" value="Unassembled WGS sequence"/>
</dbReference>
<dbReference type="Pfam" id="PF00486">
    <property type="entry name" value="Trans_reg_C"/>
    <property type="match status" value="1"/>
</dbReference>
<dbReference type="SMART" id="SM00028">
    <property type="entry name" value="TPR"/>
    <property type="match status" value="6"/>
</dbReference>
<dbReference type="PROSITE" id="PS00107">
    <property type="entry name" value="PROTEIN_KINASE_ATP"/>
    <property type="match status" value="1"/>
</dbReference>
<gene>
    <name evidence="9" type="ORF">WQQ_22390</name>
</gene>
<dbReference type="InterPro" id="IPR011990">
    <property type="entry name" value="TPR-like_helical_dom_sf"/>
</dbReference>
<dbReference type="InterPro" id="IPR045269">
    <property type="entry name" value="Atg1-like"/>
</dbReference>
<dbReference type="PROSITE" id="PS51755">
    <property type="entry name" value="OMPR_PHOB"/>
    <property type="match status" value="1"/>
</dbReference>
<dbReference type="Pfam" id="PF13374">
    <property type="entry name" value="TPR_10"/>
    <property type="match status" value="2"/>
</dbReference>
<dbReference type="SUPFAM" id="SSF48452">
    <property type="entry name" value="TPR-like"/>
    <property type="match status" value="3"/>
</dbReference>
<evidence type="ECO:0000256" key="5">
    <source>
        <dbReference type="PROSITE-ProRule" id="PRU01091"/>
    </source>
</evidence>
<dbReference type="CDD" id="cd14014">
    <property type="entry name" value="STKc_PknB_like"/>
    <property type="match status" value="1"/>
</dbReference>
<dbReference type="SMART" id="SM00220">
    <property type="entry name" value="S_TKc"/>
    <property type="match status" value="1"/>
</dbReference>
<feature type="DNA-binding region" description="OmpR/PhoB-type" evidence="5">
    <location>
        <begin position="11"/>
        <end position="107"/>
    </location>
</feature>
<feature type="binding site" evidence="6">
    <location>
        <position position="167"/>
    </location>
    <ligand>
        <name>ATP</name>
        <dbReference type="ChEBI" id="CHEBI:30616"/>
    </ligand>
</feature>
<reference evidence="9 10" key="1">
    <citation type="journal article" date="2012" name="J. Bacteriol.">
        <title>Genome Sequence of n-Alkane-Degrading Hydrocarboniphaga effusa Strain AP103T (ATCC BAA-332T).</title>
        <authorList>
            <person name="Chang H.K."/>
            <person name="Zylstra G.J."/>
            <person name="Chae J.C."/>
        </authorList>
    </citation>
    <scope>NUCLEOTIDE SEQUENCE [LARGE SCALE GENOMIC DNA]</scope>
    <source>
        <strain evidence="9 10">AP103</strain>
    </source>
</reference>
<keyword evidence="3 5" id="KW-0238">DNA-binding</keyword>
<evidence type="ECO:0000313" key="9">
    <source>
        <dbReference type="EMBL" id="EIT72102.1"/>
    </source>
</evidence>
<dbReference type="PROSITE" id="PS50005">
    <property type="entry name" value="TPR"/>
    <property type="match status" value="1"/>
</dbReference>
<dbReference type="CDD" id="cd00383">
    <property type="entry name" value="trans_reg_C"/>
    <property type="match status" value="1"/>
</dbReference>
<organism evidence="9 10">
    <name type="scientific">Hydrocarboniphaga effusa AP103</name>
    <dbReference type="NCBI Taxonomy" id="1172194"/>
    <lineage>
        <taxon>Bacteria</taxon>
        <taxon>Pseudomonadati</taxon>
        <taxon>Pseudomonadota</taxon>
        <taxon>Gammaproteobacteria</taxon>
        <taxon>Nevskiales</taxon>
        <taxon>Nevskiaceae</taxon>
        <taxon>Hydrocarboniphaga</taxon>
    </lineage>
</organism>
<dbReference type="InterPro" id="IPR001867">
    <property type="entry name" value="OmpR/PhoB-type_DNA-bd"/>
</dbReference>
<evidence type="ECO:0000259" key="8">
    <source>
        <dbReference type="PROSITE" id="PS51755"/>
    </source>
</evidence>
<dbReference type="GO" id="GO:0000160">
    <property type="term" value="P:phosphorelay signal transduction system"/>
    <property type="evidence" value="ECO:0007669"/>
    <property type="project" value="InterPro"/>
</dbReference>
<dbReference type="Gene3D" id="1.25.40.10">
    <property type="entry name" value="Tetratricopeptide repeat domain"/>
    <property type="match status" value="2"/>
</dbReference>
<keyword evidence="1 6" id="KW-0547">Nucleotide-binding</keyword>
<dbReference type="Gene3D" id="1.10.10.10">
    <property type="entry name" value="Winged helix-like DNA-binding domain superfamily/Winged helix DNA-binding domain"/>
    <property type="match status" value="1"/>
</dbReference>
<feature type="repeat" description="TPR" evidence="4">
    <location>
        <begin position="780"/>
        <end position="813"/>
    </location>
</feature>
<dbReference type="SUPFAM" id="SSF46894">
    <property type="entry name" value="C-terminal effector domain of the bipartite response regulators"/>
    <property type="match status" value="1"/>
</dbReference>
<sequence>MDGDTESTTQARRWHFDGRELDERSLQLSVQGQLVPLHRKPMSVLLHLLQHAGEVVTKDELAEACWPRRVLSESVLTTTINRLRAAIGDHDASLIKTVHGFGYRLAVPVSVSVEATGGELPERLDFVIGAAVPGRPNWQLVERLGGGGSADVWRIRQDKSGEERVAKFAVSGAALRSLKREITLSRVLRQSLGERPDLLRIVDWSIDQEPFFIEAEYVPAGSLVQWSEAQGGLDSLALALRLDLIAQCADTLAAAHGVGVLHKDLKPSNVLVVADTGGTPRIKLADFGSGGVLDGGALASDITRLGFTQTIAALDTTSGTPLYLSPEVLAGQPVTTQADVYALGVMLYQAVTGDWRKPLAPGWEREVADELLREDIAAAVDGDPARRIADAAELGRRLRHLEARHRSREAERLARERALALQGRLERAEAARRGYLAAAVVLVLGLAVTVALSWRLYETDRERSTALERARSEAAVSEQVSDYLVSLFEAASPEESGGAPIEPRKLVDLGHQALQKHFGKEPQVRARMLGMLGRVYCVMGHTEECRRDIEEALALDGEHPNGNPAVRAKFIFDLSDSQIRAGRYDLAEHSLRQAARLLQEGDVPADSERSIEVQSSLGYVLRALQKPQQSIAVLEALQRTLAAAGQGADSQPAFEALGSLALSYQEAGRTDEALALSQKTVDRVREVLGPDNIQYLYQLDYHGYLLYVSAHYTEAEAARRELLARYEKLYAPTSYHVTTVRNNLAAALRQLGRVREAVPLFRRVIADERSAGAPDGPDMGQSLANLGRSLAQLGDSDEALPLLRDALAMTEKAEGANGFQSLRRRLDLADVLLARGSTAEARALLLNSEVAQDLDSTAAQLERARRERLLGNTELAEGRLDDAERHFAAASAAYERNDSTSYDARALTGLGQARLRLARRQAKAAIDQLVAIEADLRARLVADAPLLLEVREQLAQARRS</sequence>
<evidence type="ECO:0000256" key="4">
    <source>
        <dbReference type="PROSITE-ProRule" id="PRU00339"/>
    </source>
</evidence>
<dbReference type="InterPro" id="IPR016032">
    <property type="entry name" value="Sig_transdc_resp-reg_C-effctor"/>
</dbReference>
<protein>
    <submittedName>
        <fullName evidence="9">Uncharacterized protein</fullName>
    </submittedName>
</protein>
<dbReference type="Gene3D" id="1.10.510.10">
    <property type="entry name" value="Transferase(Phosphotransferase) domain 1"/>
    <property type="match status" value="1"/>
</dbReference>
<evidence type="ECO:0000256" key="2">
    <source>
        <dbReference type="ARBA" id="ARBA00022840"/>
    </source>
</evidence>
<feature type="domain" description="Protein kinase" evidence="7">
    <location>
        <begin position="138"/>
        <end position="419"/>
    </location>
</feature>
<dbReference type="PATRIC" id="fig|1172194.4.peg.2164"/>
<dbReference type="GO" id="GO:0006355">
    <property type="term" value="P:regulation of DNA-templated transcription"/>
    <property type="evidence" value="ECO:0007669"/>
    <property type="project" value="InterPro"/>
</dbReference>
<dbReference type="AlphaFoldDB" id="I7ZK23"/>
<dbReference type="PANTHER" id="PTHR24348">
    <property type="entry name" value="SERINE/THREONINE-PROTEIN KINASE UNC-51-RELATED"/>
    <property type="match status" value="1"/>
</dbReference>
<evidence type="ECO:0000313" key="10">
    <source>
        <dbReference type="Proteomes" id="UP000003704"/>
    </source>
</evidence>
<dbReference type="PROSITE" id="PS00108">
    <property type="entry name" value="PROTEIN_KINASE_ST"/>
    <property type="match status" value="1"/>
</dbReference>
<dbReference type="GO" id="GO:0005737">
    <property type="term" value="C:cytoplasm"/>
    <property type="evidence" value="ECO:0007669"/>
    <property type="project" value="TreeGrafter"/>
</dbReference>
<evidence type="ECO:0000256" key="1">
    <source>
        <dbReference type="ARBA" id="ARBA00022741"/>
    </source>
</evidence>
<dbReference type="InterPro" id="IPR008271">
    <property type="entry name" value="Ser/Thr_kinase_AS"/>
</dbReference>
<comment type="caution">
    <text evidence="9">The sequence shown here is derived from an EMBL/GenBank/DDBJ whole genome shotgun (WGS) entry which is preliminary data.</text>
</comment>
<keyword evidence="10" id="KW-1185">Reference proteome</keyword>
<evidence type="ECO:0000256" key="6">
    <source>
        <dbReference type="PROSITE-ProRule" id="PRU10141"/>
    </source>
</evidence>
<dbReference type="SUPFAM" id="SSF56112">
    <property type="entry name" value="Protein kinase-like (PK-like)"/>
    <property type="match status" value="1"/>
</dbReference>
<dbReference type="GO" id="GO:0005524">
    <property type="term" value="F:ATP binding"/>
    <property type="evidence" value="ECO:0007669"/>
    <property type="project" value="UniProtKB-UniRule"/>
</dbReference>
<dbReference type="InterPro" id="IPR017441">
    <property type="entry name" value="Protein_kinase_ATP_BS"/>
</dbReference>
<dbReference type="GO" id="GO:0004674">
    <property type="term" value="F:protein serine/threonine kinase activity"/>
    <property type="evidence" value="ECO:0007669"/>
    <property type="project" value="InterPro"/>
</dbReference>
<dbReference type="RefSeq" id="WP_007185182.1">
    <property type="nucleotide sequence ID" value="NZ_AKGD01000001.1"/>
</dbReference>
<dbReference type="InterPro" id="IPR036388">
    <property type="entry name" value="WH-like_DNA-bd_sf"/>
</dbReference>
<accession>I7ZK23</accession>
<dbReference type="Pfam" id="PF00069">
    <property type="entry name" value="Pkinase"/>
    <property type="match status" value="1"/>
</dbReference>
<dbReference type="Pfam" id="PF13424">
    <property type="entry name" value="TPR_12"/>
    <property type="match status" value="1"/>
</dbReference>
<feature type="domain" description="OmpR/PhoB-type" evidence="8">
    <location>
        <begin position="11"/>
        <end position="107"/>
    </location>
</feature>
<keyword evidence="4" id="KW-0802">TPR repeat</keyword>
<dbReference type="PROSITE" id="PS50011">
    <property type="entry name" value="PROTEIN_KINASE_DOM"/>
    <property type="match status" value="1"/>
</dbReference>
<proteinExistence type="predicted"/>
<evidence type="ECO:0000259" key="7">
    <source>
        <dbReference type="PROSITE" id="PS50011"/>
    </source>
</evidence>
<name>I7ZK23_9GAMM</name>
<dbReference type="InterPro" id="IPR019734">
    <property type="entry name" value="TPR_rpt"/>
</dbReference>
<dbReference type="InterPro" id="IPR000719">
    <property type="entry name" value="Prot_kinase_dom"/>
</dbReference>
<dbReference type="InterPro" id="IPR011009">
    <property type="entry name" value="Kinase-like_dom_sf"/>
</dbReference>
<dbReference type="OrthoDB" id="1971692at2"/>
<evidence type="ECO:0000256" key="3">
    <source>
        <dbReference type="ARBA" id="ARBA00023125"/>
    </source>
</evidence>
<dbReference type="GO" id="GO:0003677">
    <property type="term" value="F:DNA binding"/>
    <property type="evidence" value="ECO:0007669"/>
    <property type="project" value="UniProtKB-UniRule"/>
</dbReference>
<dbReference type="STRING" id="1172194.WQQ_22390"/>